<evidence type="ECO:0000256" key="1">
    <source>
        <dbReference type="SAM" id="SignalP"/>
    </source>
</evidence>
<feature type="signal peptide" evidence="1">
    <location>
        <begin position="1"/>
        <end position="17"/>
    </location>
</feature>
<dbReference type="AlphaFoldDB" id="A0A059F5Y4"/>
<evidence type="ECO:0000313" key="2">
    <source>
        <dbReference type="EMBL" id="KCZ82419.1"/>
    </source>
</evidence>
<keyword evidence="3" id="KW-1185">Reference proteome</keyword>
<dbReference type="VEuPathDB" id="MicrosporidiaDB:H312_00077"/>
<gene>
    <name evidence="2" type="ORF">H312_00077</name>
</gene>
<dbReference type="EMBL" id="KK365130">
    <property type="protein sequence ID" value="KCZ82419.1"/>
    <property type="molecule type" value="Genomic_DNA"/>
</dbReference>
<name>A0A059F5Y4_9MICR</name>
<protein>
    <submittedName>
        <fullName evidence="2">Uncharacterized protein</fullName>
    </submittedName>
</protein>
<reference evidence="3" key="1">
    <citation type="submission" date="2013-02" db="EMBL/GenBank/DDBJ databases">
        <authorList>
            <consortium name="The Broad Institute Genome Sequencing Platform"/>
            <person name="Cuomo C."/>
            <person name="Becnel J."/>
            <person name="Sanscrainte N."/>
            <person name="Walker B."/>
            <person name="Young S.K."/>
            <person name="Zeng Q."/>
            <person name="Gargeya S."/>
            <person name="Fitzgerald M."/>
            <person name="Haas B."/>
            <person name="Abouelleil A."/>
            <person name="Alvarado L."/>
            <person name="Arachchi H.M."/>
            <person name="Berlin A.M."/>
            <person name="Chapman S.B."/>
            <person name="Dewar J."/>
            <person name="Goldberg J."/>
            <person name="Griggs A."/>
            <person name="Gujja S."/>
            <person name="Hansen M."/>
            <person name="Howarth C."/>
            <person name="Imamovic A."/>
            <person name="Larimer J."/>
            <person name="McCowan C."/>
            <person name="Murphy C."/>
            <person name="Neiman D."/>
            <person name="Pearson M."/>
            <person name="Priest M."/>
            <person name="Roberts A."/>
            <person name="Saif S."/>
            <person name="Shea T."/>
            <person name="Sisk P."/>
            <person name="Sykes S."/>
            <person name="Wortman J."/>
            <person name="Nusbaum C."/>
            <person name="Birren B."/>
        </authorList>
    </citation>
    <scope>NUCLEOTIDE SEQUENCE [LARGE SCALE GENOMIC DNA]</scope>
    <source>
        <strain evidence="3">PRA339</strain>
    </source>
</reference>
<dbReference type="Proteomes" id="UP000030655">
    <property type="component" value="Unassembled WGS sequence"/>
</dbReference>
<organism evidence="2 3">
    <name type="scientific">Anncaliia algerae PRA339</name>
    <dbReference type="NCBI Taxonomy" id="1288291"/>
    <lineage>
        <taxon>Eukaryota</taxon>
        <taxon>Fungi</taxon>
        <taxon>Fungi incertae sedis</taxon>
        <taxon>Microsporidia</taxon>
        <taxon>Tubulinosematoidea</taxon>
        <taxon>Tubulinosematidae</taxon>
        <taxon>Anncaliia</taxon>
    </lineage>
</organism>
<reference evidence="2 3" key="2">
    <citation type="submission" date="2014-03" db="EMBL/GenBank/DDBJ databases">
        <title>The Genome Sequence of Anncaliia algerae insect isolate PRA339.</title>
        <authorList>
            <consortium name="The Broad Institute Genome Sequencing Platform"/>
            <consortium name="The Broad Institute Genome Sequencing Center for Infectious Disease"/>
            <person name="Cuomo C."/>
            <person name="Becnel J."/>
            <person name="Sanscrainte N."/>
            <person name="Walker B."/>
            <person name="Young S.K."/>
            <person name="Zeng Q."/>
            <person name="Gargeya S."/>
            <person name="Fitzgerald M."/>
            <person name="Haas B."/>
            <person name="Abouelleil A."/>
            <person name="Alvarado L."/>
            <person name="Arachchi H.M."/>
            <person name="Berlin A.M."/>
            <person name="Chapman S.B."/>
            <person name="Dewar J."/>
            <person name="Goldberg J."/>
            <person name="Griggs A."/>
            <person name="Gujja S."/>
            <person name="Hansen M."/>
            <person name="Howarth C."/>
            <person name="Imamovic A."/>
            <person name="Larimer J."/>
            <person name="McCowan C."/>
            <person name="Murphy C."/>
            <person name="Neiman D."/>
            <person name="Pearson M."/>
            <person name="Priest M."/>
            <person name="Roberts A."/>
            <person name="Saif S."/>
            <person name="Shea T."/>
            <person name="Sisk P."/>
            <person name="Sykes S."/>
            <person name="Wortman J."/>
            <person name="Nusbaum C."/>
            <person name="Birren B."/>
        </authorList>
    </citation>
    <scope>NUCLEOTIDE SEQUENCE [LARGE SCALE GENOMIC DNA]</scope>
    <source>
        <strain evidence="2 3">PRA339</strain>
    </source>
</reference>
<keyword evidence="1" id="KW-0732">Signal</keyword>
<sequence length="557" mass="66352">MLMSFILFLKLMQSSQKDYCSVKNEMNLESDLKRGTLSFVRSIKDVLKYFEETLAEVCSQETKLLEYKEEIETFCGGKQAKVIDYIYGKNLQKKKENKKSFKDSYLDTIGSIDSIILKDCLTFVNEIYYLDPIIHNKEMHIYFDKVFEETKKFLLELKNDLYCLRTIYKTIKILFEQNSSGKFLCFRSNKSKTMVPDFIDNFIDLFYIYLEKIQKTKLSFRRSIKGLKLLLVAVDFNEFNDSIGTGYILDKLYEKIECFYREVEQIFNCKNFNEFFCLDANSKTINSKCINNDLNVVFREIDNNLAYLYLDALVKLSKIDFLIDYCSEIYIFNYKNFKPSKNSTNNYLQIERYKVIKNTIKNFNKYLPNRKIKTDLLDFFKSKLELELKFSQELISEALTIINTKNYEQTIQHYRKIKSRNKGTIKKNILKQNSCMILSLNLKCDLKDINYENMQEMIDNSFEAYLNSFINLMWVSREGFAQFLKNSSTGQKDMNRITIKNFLSDFKEEHFRKEINIILCENNFFVWFLQNVNPYMLKIFINNILIIDVIKEQRANN</sequence>
<evidence type="ECO:0000313" key="3">
    <source>
        <dbReference type="Proteomes" id="UP000030655"/>
    </source>
</evidence>
<dbReference type="HOGENOM" id="CLU_489119_0_0_1"/>
<proteinExistence type="predicted"/>
<accession>A0A059F5Y4</accession>
<feature type="chain" id="PRO_5001576965" evidence="1">
    <location>
        <begin position="18"/>
        <end position="557"/>
    </location>
</feature>